<comment type="caution">
    <text evidence="2">The sequence shown here is derived from an EMBL/GenBank/DDBJ whole genome shotgun (WGS) entry which is preliminary data.</text>
</comment>
<feature type="region of interest" description="Disordered" evidence="1">
    <location>
        <begin position="74"/>
        <end position="108"/>
    </location>
</feature>
<feature type="compositionally biased region" description="Polar residues" evidence="1">
    <location>
        <begin position="86"/>
        <end position="105"/>
    </location>
</feature>
<gene>
    <name evidence="2" type="ORF">J5N97_001103</name>
</gene>
<dbReference type="Proteomes" id="UP001085076">
    <property type="component" value="Unassembled WGS sequence"/>
</dbReference>
<sequence>MEALKTIYGSDSDDDAGDGEPPMNSVGFKEMTKKMQIPLLYAAAIIVEIKGTSQEVQIAEMLIQEFISGYREPEAGSYGNHDAGQRSYSQMPTSGYYPSQSNGRYESSDIGGYHNYRF</sequence>
<feature type="region of interest" description="Disordered" evidence="1">
    <location>
        <begin position="1"/>
        <end position="27"/>
    </location>
</feature>
<evidence type="ECO:0000256" key="1">
    <source>
        <dbReference type="SAM" id="MobiDB-lite"/>
    </source>
</evidence>
<evidence type="ECO:0000313" key="2">
    <source>
        <dbReference type="EMBL" id="KAJ0961606.1"/>
    </source>
</evidence>
<evidence type="ECO:0000313" key="3">
    <source>
        <dbReference type="Proteomes" id="UP001085076"/>
    </source>
</evidence>
<organism evidence="2 3">
    <name type="scientific">Dioscorea zingiberensis</name>
    <dbReference type="NCBI Taxonomy" id="325984"/>
    <lineage>
        <taxon>Eukaryota</taxon>
        <taxon>Viridiplantae</taxon>
        <taxon>Streptophyta</taxon>
        <taxon>Embryophyta</taxon>
        <taxon>Tracheophyta</taxon>
        <taxon>Spermatophyta</taxon>
        <taxon>Magnoliopsida</taxon>
        <taxon>Liliopsida</taxon>
        <taxon>Dioscoreales</taxon>
        <taxon>Dioscoreaceae</taxon>
        <taxon>Dioscorea</taxon>
    </lineage>
</organism>
<dbReference type="EMBL" id="JAGGNH010000014">
    <property type="protein sequence ID" value="KAJ0961606.1"/>
    <property type="molecule type" value="Genomic_DNA"/>
</dbReference>
<dbReference type="AlphaFoldDB" id="A0A9D5H3B2"/>
<protein>
    <submittedName>
        <fullName evidence="2">Uncharacterized protein</fullName>
    </submittedName>
</protein>
<dbReference type="OrthoDB" id="442947at2759"/>
<accession>A0A9D5H3B2</accession>
<proteinExistence type="predicted"/>
<keyword evidence="3" id="KW-1185">Reference proteome</keyword>
<reference evidence="2 3" key="1">
    <citation type="journal article" date="2022" name="Hortic Res">
        <title>The genome of Dioscorea zingiberensis sheds light on the biosynthesis, origin and evolution of the medicinally important diosgenin saponins.</title>
        <authorList>
            <person name="Li Y."/>
            <person name="Tan C."/>
            <person name="Li Z."/>
            <person name="Guo J."/>
            <person name="Li S."/>
            <person name="Chen X."/>
            <person name="Wang C."/>
            <person name="Dai X."/>
            <person name="Yang H."/>
            <person name="Song W."/>
            <person name="Hou L."/>
            <person name="Xu J."/>
            <person name="Tong Z."/>
            <person name="Xu A."/>
            <person name="Yuan X."/>
            <person name="Wang W."/>
            <person name="Yang Q."/>
            <person name="Chen L."/>
            <person name="Sun Z."/>
            <person name="Wang K."/>
            <person name="Pan B."/>
            <person name="Chen J."/>
            <person name="Bao Y."/>
            <person name="Liu F."/>
            <person name="Qi X."/>
            <person name="Gang D.R."/>
            <person name="Wen J."/>
            <person name="Li J."/>
        </authorList>
    </citation>
    <scope>NUCLEOTIDE SEQUENCE [LARGE SCALE GENOMIC DNA]</scope>
    <source>
        <strain evidence="2">Dzin_1.0</strain>
    </source>
</reference>
<name>A0A9D5H3B2_9LILI</name>